<dbReference type="Pfam" id="PF09551">
    <property type="entry name" value="Spore_II_R"/>
    <property type="match status" value="1"/>
</dbReference>
<dbReference type="RefSeq" id="WP_055265671.1">
    <property type="nucleotide sequence ID" value="NZ_CABIXQ010000010.1"/>
</dbReference>
<name>A0A174FY48_9CLOT</name>
<dbReference type="NCBIfam" id="TIGR02837">
    <property type="entry name" value="spore_II_R"/>
    <property type="match status" value="1"/>
</dbReference>
<dbReference type="AlphaFoldDB" id="A0A174FY48"/>
<organism evidence="1 2">
    <name type="scientific">Clostridium disporicum</name>
    <dbReference type="NCBI Taxonomy" id="84024"/>
    <lineage>
        <taxon>Bacteria</taxon>
        <taxon>Bacillati</taxon>
        <taxon>Bacillota</taxon>
        <taxon>Clostridia</taxon>
        <taxon>Eubacteriales</taxon>
        <taxon>Clostridiaceae</taxon>
        <taxon>Clostridium</taxon>
    </lineage>
</organism>
<reference evidence="1 2" key="1">
    <citation type="submission" date="2015-09" db="EMBL/GenBank/DDBJ databases">
        <authorList>
            <consortium name="Pathogen Informatics"/>
        </authorList>
    </citation>
    <scope>NUCLEOTIDE SEQUENCE [LARGE SCALE GENOMIC DNA]</scope>
    <source>
        <strain evidence="1 2">2789STDY5834856</strain>
    </source>
</reference>
<evidence type="ECO:0000313" key="1">
    <source>
        <dbReference type="EMBL" id="CUO53025.1"/>
    </source>
</evidence>
<dbReference type="PROSITE" id="PS51257">
    <property type="entry name" value="PROKAR_LIPOPROTEIN"/>
    <property type="match status" value="1"/>
</dbReference>
<gene>
    <name evidence="1" type="primary">spoIIR</name>
    <name evidence="1" type="ORF">ERS852471_01736</name>
</gene>
<dbReference type="OrthoDB" id="9793324at2"/>
<dbReference type="EMBL" id="CYZX01000010">
    <property type="protein sequence ID" value="CUO53025.1"/>
    <property type="molecule type" value="Genomic_DNA"/>
</dbReference>
<protein>
    <submittedName>
        <fullName evidence="1">Stage II sporulation protein R</fullName>
    </submittedName>
</protein>
<proteinExistence type="predicted"/>
<dbReference type="Proteomes" id="UP000095594">
    <property type="component" value="Unassembled WGS sequence"/>
</dbReference>
<dbReference type="InterPro" id="IPR014202">
    <property type="entry name" value="Spore_II_R"/>
</dbReference>
<sequence length="213" mass="24507">MKKNMFNFIIIVFIVTLFGGCSLGNNEASLDLRELNYEEVADKLIRFHVIANSDSEEDQALKLKVRDKIIDKMSIKLESVESLDDAREILNSSIEEVNSIAKEVIAEEGFDYDVKTMLSNENFPDKIYGDYIFPQGNYEAYRVIIGSGEGQNWWCVMFPPLCFVDESKNIVDTKKLDENIANIEGKTEENKKDNDKQVIFKFKVVEVFDKIFN</sequence>
<accession>A0A174FY48</accession>
<evidence type="ECO:0000313" key="2">
    <source>
        <dbReference type="Proteomes" id="UP000095594"/>
    </source>
</evidence>